<reference evidence="2 3" key="1">
    <citation type="journal article" date="2012" name="PLoS Pathog.">
        <title>Diverse lifestyles and strategies of plant pathogenesis encoded in the genomes of eighteen Dothideomycetes fungi.</title>
        <authorList>
            <person name="Ohm R.A."/>
            <person name="Feau N."/>
            <person name="Henrissat B."/>
            <person name="Schoch C.L."/>
            <person name="Horwitz B.A."/>
            <person name="Barry K.W."/>
            <person name="Condon B.J."/>
            <person name="Copeland A.C."/>
            <person name="Dhillon B."/>
            <person name="Glaser F."/>
            <person name="Hesse C.N."/>
            <person name="Kosti I."/>
            <person name="LaButti K."/>
            <person name="Lindquist E.A."/>
            <person name="Lucas S."/>
            <person name="Salamov A.A."/>
            <person name="Bradshaw R.E."/>
            <person name="Ciuffetti L."/>
            <person name="Hamelin R.C."/>
            <person name="Kema G.H.J."/>
            <person name="Lawrence C."/>
            <person name="Scott J.A."/>
            <person name="Spatafora J.W."/>
            <person name="Turgeon B.G."/>
            <person name="de Wit P.J.G.M."/>
            <person name="Zhong S."/>
            <person name="Goodwin S.B."/>
            <person name="Grigoriev I.V."/>
        </authorList>
    </citation>
    <scope>NUCLEOTIDE SEQUENCE [LARGE SCALE GENOMIC DNA]</scope>
    <source>
        <strain evidence="2 3">CIRAD86</strain>
    </source>
</reference>
<dbReference type="AlphaFoldDB" id="M3AIZ0"/>
<dbReference type="RefSeq" id="XP_007932293.1">
    <property type="nucleotide sequence ID" value="XM_007934102.1"/>
</dbReference>
<accession>M3AIZ0</accession>
<sequence>MLYAGVCMSADTCAREHQRPASLRNAELSWSYICRVSVTDIGSLLNSGSLSDPSVLVRADVLYVASFRGVSLQILSHNLLCSLFHALLHAHITSNDFLRVGGSRAYCSLGERCRSHVVTCPDDRSRSACIFVFWGCEIAISTALELRLPYPAFLLHLLQSRPHVADVALHALDGSLGGDSEDSDFTDGANLNDVTEEKL</sequence>
<evidence type="ECO:0000256" key="1">
    <source>
        <dbReference type="SAM" id="MobiDB-lite"/>
    </source>
</evidence>
<dbReference type="HOGENOM" id="CLU_1372727_0_0_1"/>
<organism evidence="2 3">
    <name type="scientific">Pseudocercospora fijiensis (strain CIRAD86)</name>
    <name type="common">Black leaf streak disease fungus</name>
    <name type="synonym">Mycosphaerella fijiensis</name>
    <dbReference type="NCBI Taxonomy" id="383855"/>
    <lineage>
        <taxon>Eukaryota</taxon>
        <taxon>Fungi</taxon>
        <taxon>Dikarya</taxon>
        <taxon>Ascomycota</taxon>
        <taxon>Pezizomycotina</taxon>
        <taxon>Dothideomycetes</taxon>
        <taxon>Dothideomycetidae</taxon>
        <taxon>Mycosphaerellales</taxon>
        <taxon>Mycosphaerellaceae</taxon>
        <taxon>Pseudocercospora</taxon>
    </lineage>
</organism>
<dbReference type="Proteomes" id="UP000016932">
    <property type="component" value="Unassembled WGS sequence"/>
</dbReference>
<dbReference type="GeneID" id="19337805"/>
<name>M3AIZ0_PSEFD</name>
<gene>
    <name evidence="2" type="ORF">MYCFIDRAFT_212712</name>
</gene>
<keyword evidence="3" id="KW-1185">Reference proteome</keyword>
<dbReference type="EMBL" id="KB446568">
    <property type="protein sequence ID" value="EME77158.1"/>
    <property type="molecule type" value="Genomic_DNA"/>
</dbReference>
<evidence type="ECO:0000313" key="3">
    <source>
        <dbReference type="Proteomes" id="UP000016932"/>
    </source>
</evidence>
<dbReference type="VEuPathDB" id="FungiDB:MYCFIDRAFT_212712"/>
<evidence type="ECO:0000313" key="2">
    <source>
        <dbReference type="EMBL" id="EME77158.1"/>
    </source>
</evidence>
<feature type="region of interest" description="Disordered" evidence="1">
    <location>
        <begin position="179"/>
        <end position="199"/>
    </location>
</feature>
<proteinExistence type="predicted"/>
<dbReference type="KEGG" id="pfj:MYCFIDRAFT_212712"/>
<protein>
    <submittedName>
        <fullName evidence="2">Uncharacterized protein</fullName>
    </submittedName>
</protein>